<name>A0ABX6N1R3_9BURK</name>
<dbReference type="Proteomes" id="UP000501130">
    <property type="component" value="Chromosome"/>
</dbReference>
<evidence type="ECO:0000313" key="3">
    <source>
        <dbReference type="Proteomes" id="UP000501130"/>
    </source>
</evidence>
<feature type="chain" id="PRO_5046169482" evidence="1">
    <location>
        <begin position="24"/>
        <end position="105"/>
    </location>
</feature>
<reference evidence="2 3" key="1">
    <citation type="submission" date="2020-05" db="EMBL/GenBank/DDBJ databases">
        <title>Compete genome of Limnobacter sp. SAORIC-580.</title>
        <authorList>
            <person name="Song J."/>
            <person name="Cho J.-C."/>
        </authorList>
    </citation>
    <scope>NUCLEOTIDE SEQUENCE [LARGE SCALE GENOMIC DNA]</scope>
    <source>
        <strain evidence="2 3">SAORIC-580</strain>
    </source>
</reference>
<evidence type="ECO:0000313" key="2">
    <source>
        <dbReference type="EMBL" id="QJR28319.1"/>
    </source>
</evidence>
<dbReference type="EMBL" id="CP053084">
    <property type="protein sequence ID" value="QJR28319.1"/>
    <property type="molecule type" value="Genomic_DNA"/>
</dbReference>
<keyword evidence="3" id="KW-1185">Reference proteome</keyword>
<accession>A0ABX6N1R3</accession>
<keyword evidence="1" id="KW-0732">Signal</keyword>
<organism evidence="2 3">
    <name type="scientific">Limnobacter profundi</name>
    <dbReference type="NCBI Taxonomy" id="2732163"/>
    <lineage>
        <taxon>Bacteria</taxon>
        <taxon>Pseudomonadati</taxon>
        <taxon>Pseudomonadota</taxon>
        <taxon>Betaproteobacteria</taxon>
        <taxon>Burkholderiales</taxon>
        <taxon>Burkholderiaceae</taxon>
        <taxon>Limnobacter</taxon>
    </lineage>
</organism>
<feature type="signal peptide" evidence="1">
    <location>
        <begin position="1"/>
        <end position="23"/>
    </location>
</feature>
<sequence length="105" mass="11239">MIRQSLIHAALLFALLFQSLAHALPCCAEMDALQSDTTPSAIMDEMAQHVEEGCFAGSPVCCVVPSLAYEAVILDSQGVSPVHVPTVKTLLLSQLQIPLDRPPRA</sequence>
<dbReference type="RefSeq" id="WP_171097057.1">
    <property type="nucleotide sequence ID" value="NZ_CP053084.1"/>
</dbReference>
<gene>
    <name evidence="2" type="ORF">HKT17_00670</name>
</gene>
<evidence type="ECO:0000256" key="1">
    <source>
        <dbReference type="SAM" id="SignalP"/>
    </source>
</evidence>
<proteinExistence type="predicted"/>
<protein>
    <submittedName>
        <fullName evidence="2">Uncharacterized protein</fullName>
    </submittedName>
</protein>